<dbReference type="EMBL" id="PFCB01000020">
    <property type="protein sequence ID" value="PIR74489.1"/>
    <property type="molecule type" value="Genomic_DNA"/>
</dbReference>
<dbReference type="EC" id="6.1.1.11" evidence="1 7"/>
<dbReference type="SUPFAM" id="SSF55681">
    <property type="entry name" value="Class II aaRS and biotin synthetases"/>
    <property type="match status" value="1"/>
</dbReference>
<dbReference type="PANTHER" id="PTHR11778">
    <property type="entry name" value="SERYL-TRNA SYNTHETASE"/>
    <property type="match status" value="1"/>
</dbReference>
<keyword evidence="4 9" id="KW-0067">ATP-binding</keyword>
<dbReference type="Pfam" id="PF02403">
    <property type="entry name" value="Seryl_tRNA_N"/>
    <property type="match status" value="1"/>
</dbReference>
<gene>
    <name evidence="12" type="ORF">COU35_02310</name>
</gene>
<feature type="compositionally biased region" description="Basic and acidic residues" evidence="10">
    <location>
        <begin position="57"/>
        <end position="66"/>
    </location>
</feature>
<comment type="caution">
    <text evidence="12">The sequence shown here is derived from an EMBL/GenBank/DDBJ whole genome shotgun (WGS) entry which is preliminary data.</text>
</comment>
<evidence type="ECO:0000256" key="6">
    <source>
        <dbReference type="ARBA" id="ARBA00023146"/>
    </source>
</evidence>
<dbReference type="InterPro" id="IPR002314">
    <property type="entry name" value="aa-tRNA-synt_IIb"/>
</dbReference>
<feature type="binding site" evidence="8">
    <location>
        <position position="252"/>
    </location>
    <ligand>
        <name>L-serine</name>
        <dbReference type="ChEBI" id="CHEBI:33384"/>
    </ligand>
</feature>
<feature type="binding site" evidence="8">
    <location>
        <position position="374"/>
    </location>
    <ligand>
        <name>L-serine</name>
        <dbReference type="ChEBI" id="CHEBI:33384"/>
    </ligand>
</feature>
<feature type="binding site" evidence="9">
    <location>
        <begin position="252"/>
        <end position="254"/>
    </location>
    <ligand>
        <name>ATP</name>
        <dbReference type="ChEBI" id="CHEBI:30616"/>
    </ligand>
</feature>
<keyword evidence="5" id="KW-0648">Protein biosynthesis</keyword>
<dbReference type="PRINTS" id="PR00981">
    <property type="entry name" value="TRNASYNTHSER"/>
</dbReference>
<accession>A0A2H0TQS7</accession>
<dbReference type="Pfam" id="PF00587">
    <property type="entry name" value="tRNA-synt_2b"/>
    <property type="match status" value="1"/>
</dbReference>
<feature type="binding site" evidence="9">
    <location>
        <begin position="268"/>
        <end position="271"/>
    </location>
    <ligand>
        <name>ATP</name>
        <dbReference type="ChEBI" id="CHEBI:30616"/>
    </ligand>
</feature>
<keyword evidence="6" id="KW-0030">Aminoacyl-tRNA synthetase</keyword>
<evidence type="ECO:0000256" key="1">
    <source>
        <dbReference type="ARBA" id="ARBA00012840"/>
    </source>
</evidence>
<dbReference type="Gene3D" id="1.10.287.40">
    <property type="entry name" value="Serine-tRNA synthetase, tRNA binding domain"/>
    <property type="match status" value="1"/>
</dbReference>
<feature type="binding site" evidence="9">
    <location>
        <begin position="342"/>
        <end position="345"/>
    </location>
    <ligand>
        <name>ATP</name>
        <dbReference type="ChEBI" id="CHEBI:30616"/>
    </ligand>
</feature>
<evidence type="ECO:0000256" key="4">
    <source>
        <dbReference type="ARBA" id="ARBA00022840"/>
    </source>
</evidence>
<evidence type="ECO:0000256" key="7">
    <source>
        <dbReference type="NCBIfam" id="TIGR00414"/>
    </source>
</evidence>
<protein>
    <recommendedName>
        <fullName evidence="1 7">Serine--tRNA ligase</fullName>
        <ecNumber evidence="1 7">6.1.1.11</ecNumber>
    </recommendedName>
</protein>
<feature type="site" description="Important for serine binding" evidence="8">
    <location>
        <position position="376"/>
    </location>
</feature>
<name>A0A2H0TQS7_9BACT</name>
<dbReference type="NCBIfam" id="TIGR00414">
    <property type="entry name" value="serS"/>
    <property type="match status" value="1"/>
</dbReference>
<dbReference type="PIRSF" id="PIRSF001529">
    <property type="entry name" value="Ser-tRNA-synth_IIa"/>
    <property type="match status" value="1"/>
</dbReference>
<dbReference type="CDD" id="cd00770">
    <property type="entry name" value="SerRS_core"/>
    <property type="match status" value="1"/>
</dbReference>
<evidence type="ECO:0000259" key="11">
    <source>
        <dbReference type="PROSITE" id="PS50862"/>
    </source>
</evidence>
<feature type="domain" description="Aminoacyl-transfer RNA synthetases class-II family profile" evidence="11">
    <location>
        <begin position="177"/>
        <end position="401"/>
    </location>
</feature>
<sequence>MLDITLIRKNSDEIKANCQRRGVAVDIDALLLLDSRRRDLQQQTDDLRGIKRKQSKGKPDEKQRKEMKELGAKIKQLEKELNEIEAQYTISLLQVPNLTHPDSPTGGEAEFKELELLGKKPSFSFDPLDHETLLVNADLLDFDRGAKVSGSKFYYTKGDLARLNMALIQYGIGIVSEFGYQLMETPDLAREEIAIGAGFNPRGDEDQIYTIAGTDISLIGTAEITTLGYHAGETLNLSDGPIKYAAISHCFRKEAGAYGRTSKGLYRVHQFTKLELFVFCTPEMSDQMHRELLDIEKTICNGLGIHYRVIDVASGDLGAPAYRKYDLEAWMVMKGENGGYGEITSTSNCLDYQSRRLGIRYANGDAKGFAHTLNGTAIVSSRLPIALVEQFQQEDGRVQLPTVLATIMGQTHLG</sequence>
<evidence type="ECO:0000256" key="8">
    <source>
        <dbReference type="PIRSR" id="PIRSR001529-1"/>
    </source>
</evidence>
<dbReference type="AlphaFoldDB" id="A0A2H0TQS7"/>
<evidence type="ECO:0000256" key="2">
    <source>
        <dbReference type="ARBA" id="ARBA00022598"/>
    </source>
</evidence>
<evidence type="ECO:0000313" key="13">
    <source>
        <dbReference type="Proteomes" id="UP000230154"/>
    </source>
</evidence>
<evidence type="ECO:0000256" key="5">
    <source>
        <dbReference type="ARBA" id="ARBA00022917"/>
    </source>
</evidence>
<feature type="region of interest" description="Disordered" evidence="10">
    <location>
        <begin position="43"/>
        <end position="66"/>
    </location>
</feature>
<dbReference type="InterPro" id="IPR015866">
    <property type="entry name" value="Ser-tRNA-synth_1_N"/>
</dbReference>
<feature type="binding site" evidence="8">
    <location>
        <position position="275"/>
    </location>
    <ligand>
        <name>L-serine</name>
        <dbReference type="ChEBI" id="CHEBI:33384"/>
    </ligand>
</feature>
<dbReference type="Gene3D" id="3.30.930.10">
    <property type="entry name" value="Bira Bifunctional Protein, Domain 2"/>
    <property type="match status" value="1"/>
</dbReference>
<dbReference type="Proteomes" id="UP000230154">
    <property type="component" value="Unassembled WGS sequence"/>
</dbReference>
<dbReference type="InterPro" id="IPR002317">
    <property type="entry name" value="Ser-tRNA-ligase_type_1"/>
</dbReference>
<dbReference type="SUPFAM" id="SSF46589">
    <property type="entry name" value="tRNA-binding arm"/>
    <property type="match status" value="1"/>
</dbReference>
<dbReference type="GO" id="GO:0006434">
    <property type="term" value="P:seryl-tRNA aminoacylation"/>
    <property type="evidence" value="ECO:0007669"/>
    <property type="project" value="UniProtKB-UniRule"/>
</dbReference>
<dbReference type="GO" id="GO:0004828">
    <property type="term" value="F:serine-tRNA ligase activity"/>
    <property type="evidence" value="ECO:0007669"/>
    <property type="project" value="UniProtKB-UniRule"/>
</dbReference>
<dbReference type="PROSITE" id="PS50862">
    <property type="entry name" value="AA_TRNA_LIGASE_II"/>
    <property type="match status" value="1"/>
</dbReference>
<dbReference type="InterPro" id="IPR010978">
    <property type="entry name" value="tRNA-bd_arm"/>
</dbReference>
<evidence type="ECO:0000313" key="12">
    <source>
        <dbReference type="EMBL" id="PIR74489.1"/>
    </source>
</evidence>
<dbReference type="InterPro" id="IPR033729">
    <property type="entry name" value="SerRS_core"/>
</dbReference>
<evidence type="ECO:0000256" key="3">
    <source>
        <dbReference type="ARBA" id="ARBA00022741"/>
    </source>
</evidence>
<organism evidence="12 13">
    <name type="scientific">Candidatus Magasanikbacteria bacterium CG10_big_fil_rev_8_21_14_0_10_47_10</name>
    <dbReference type="NCBI Taxonomy" id="1974652"/>
    <lineage>
        <taxon>Bacteria</taxon>
        <taxon>Candidatus Magasanikiibacteriota</taxon>
    </lineage>
</organism>
<keyword evidence="2 12" id="KW-0436">Ligase</keyword>
<proteinExistence type="predicted"/>
<dbReference type="InterPro" id="IPR045864">
    <property type="entry name" value="aa-tRNA-synth_II/BPL/LPL"/>
</dbReference>
<keyword evidence="3" id="KW-0547">Nucleotide-binding</keyword>
<evidence type="ECO:0000256" key="9">
    <source>
        <dbReference type="PIRSR" id="PIRSR001529-2"/>
    </source>
</evidence>
<feature type="binding site" evidence="8">
    <location>
        <position position="221"/>
    </location>
    <ligand>
        <name>L-serine</name>
        <dbReference type="ChEBI" id="CHEBI:33384"/>
    </ligand>
</feature>
<dbReference type="GO" id="GO:0005524">
    <property type="term" value="F:ATP binding"/>
    <property type="evidence" value="ECO:0007669"/>
    <property type="project" value="UniProtKB-KW"/>
</dbReference>
<dbReference type="InterPro" id="IPR006195">
    <property type="entry name" value="aa-tRNA-synth_II"/>
</dbReference>
<reference evidence="13" key="1">
    <citation type="submission" date="2017-09" db="EMBL/GenBank/DDBJ databases">
        <title>Depth-based differentiation of microbial function through sediment-hosted aquifers and enrichment of novel symbionts in the deep terrestrial subsurface.</title>
        <authorList>
            <person name="Probst A.J."/>
            <person name="Ladd B."/>
            <person name="Jarett J.K."/>
            <person name="Geller-Mcgrath D.E."/>
            <person name="Sieber C.M.K."/>
            <person name="Emerson J.B."/>
            <person name="Anantharaman K."/>
            <person name="Thomas B.C."/>
            <person name="Malmstrom R."/>
            <person name="Stieglmeier M."/>
            <person name="Klingl A."/>
            <person name="Woyke T."/>
            <person name="Ryan C.M."/>
            <person name="Banfield J.F."/>
        </authorList>
    </citation>
    <scope>NUCLEOTIDE SEQUENCE [LARGE SCALE GENOMIC DNA]</scope>
</reference>
<dbReference type="GO" id="GO:0005737">
    <property type="term" value="C:cytoplasm"/>
    <property type="evidence" value="ECO:0007669"/>
    <property type="project" value="UniProtKB-UniRule"/>
</dbReference>
<evidence type="ECO:0000256" key="10">
    <source>
        <dbReference type="SAM" id="MobiDB-lite"/>
    </source>
</evidence>
<dbReference type="InterPro" id="IPR042103">
    <property type="entry name" value="SerRS_1_N_sf"/>
</dbReference>